<evidence type="ECO:0000256" key="4">
    <source>
        <dbReference type="ARBA" id="ARBA00022729"/>
    </source>
</evidence>
<dbReference type="EMBL" id="CM002926">
    <property type="protein sequence ID" value="KGN52690.1"/>
    <property type="molecule type" value="Genomic_DNA"/>
</dbReference>
<reference evidence="6 7" key="4">
    <citation type="journal article" date="2011" name="BMC Genomics">
        <title>RNA-Seq improves annotation of protein-coding genes in the cucumber genome.</title>
        <authorList>
            <person name="Li Z."/>
            <person name="Zhang Z."/>
            <person name="Yan P."/>
            <person name="Huang S."/>
            <person name="Fei Z."/>
            <person name="Lin K."/>
        </authorList>
    </citation>
    <scope>NUCLEOTIDE SEQUENCE [LARGE SCALE GENOMIC DNA]</scope>
    <source>
        <strain evidence="7">cv. 9930</strain>
    </source>
</reference>
<keyword evidence="3" id="KW-0964">Secreted</keyword>
<evidence type="ECO:0000313" key="7">
    <source>
        <dbReference type="Proteomes" id="UP000029981"/>
    </source>
</evidence>
<evidence type="ECO:0000256" key="3">
    <source>
        <dbReference type="ARBA" id="ARBA00022525"/>
    </source>
</evidence>
<dbReference type="AlphaFoldDB" id="A0A0A0KSV3"/>
<sequence length="88" mass="9545">MEKKTFISLPLLSFLLLCLFSIAHSQDSEDQSKTCPVKFASTGTCSGPFGVSECYHEAMAKYGNIPPKGCECIPDGANSRFCLCNIIC</sequence>
<comment type="subcellular location">
    <subcellularLocation>
        <location evidence="1">Secreted</location>
    </subcellularLocation>
</comment>
<feature type="signal peptide" evidence="5">
    <location>
        <begin position="1"/>
        <end position="25"/>
    </location>
</feature>
<evidence type="ECO:0000256" key="2">
    <source>
        <dbReference type="ARBA" id="ARBA00006722"/>
    </source>
</evidence>
<dbReference type="GO" id="GO:0007165">
    <property type="term" value="P:signal transduction"/>
    <property type="evidence" value="ECO:0007669"/>
    <property type="project" value="InterPro"/>
</dbReference>
<evidence type="ECO:0000256" key="5">
    <source>
        <dbReference type="SAM" id="SignalP"/>
    </source>
</evidence>
<protein>
    <submittedName>
        <fullName evidence="6">Uncharacterized protein</fullName>
    </submittedName>
</protein>
<proteinExistence type="inferred from homology"/>
<comment type="similarity">
    <text evidence="2">Belongs to the DEFL family.</text>
</comment>
<keyword evidence="7" id="KW-1185">Reference proteome</keyword>
<dbReference type="PANTHER" id="PTHR34450:SF9">
    <property type="entry name" value="DEFENSIN-LIKE PROTEIN 242-RELATED"/>
    <property type="match status" value="1"/>
</dbReference>
<feature type="chain" id="PRO_5001972459" evidence="5">
    <location>
        <begin position="26"/>
        <end position="88"/>
    </location>
</feature>
<keyword evidence="4 5" id="KW-0732">Signal</keyword>
<dbReference type="Proteomes" id="UP000029981">
    <property type="component" value="Chromosome 5"/>
</dbReference>
<accession>A0A0A0KSV3</accession>
<evidence type="ECO:0000313" key="6">
    <source>
        <dbReference type="EMBL" id="KGN52690.1"/>
    </source>
</evidence>
<reference evidence="6 7" key="3">
    <citation type="journal article" date="2010" name="BMC Genomics">
        <title>Transcriptome sequencing and comparative analysis of cucumber flowers with different sex types.</title>
        <authorList>
            <person name="Guo S."/>
            <person name="Zheng Y."/>
            <person name="Joung J.G."/>
            <person name="Liu S."/>
            <person name="Zhang Z."/>
            <person name="Crasta O.R."/>
            <person name="Sobral B.W."/>
            <person name="Xu Y."/>
            <person name="Huang S."/>
            <person name="Fei Z."/>
        </authorList>
    </citation>
    <scope>NUCLEOTIDE SEQUENCE [LARGE SCALE GENOMIC DNA]</scope>
    <source>
        <strain evidence="7">cv. 9930</strain>
    </source>
</reference>
<dbReference type="Pfam" id="PF06876">
    <property type="entry name" value="SCRL"/>
    <property type="match status" value="1"/>
</dbReference>
<dbReference type="PANTHER" id="PTHR34450">
    <property type="entry name" value="DEFENSIN-LIKE PROTEIN 245-RELATED"/>
    <property type="match status" value="1"/>
</dbReference>
<gene>
    <name evidence="6" type="ORF">Csa_5G650550</name>
</gene>
<dbReference type="GO" id="GO:0005576">
    <property type="term" value="C:extracellular region"/>
    <property type="evidence" value="ECO:0007669"/>
    <property type="project" value="UniProtKB-SubCell"/>
</dbReference>
<reference evidence="6 7" key="1">
    <citation type="journal article" date="2009" name="Nat. Genet.">
        <title>The genome of the cucumber, Cucumis sativus L.</title>
        <authorList>
            <person name="Huang S."/>
            <person name="Li R."/>
            <person name="Zhang Z."/>
            <person name="Li L."/>
            <person name="Gu X."/>
            <person name="Fan W."/>
            <person name="Lucas W.J."/>
            <person name="Wang X."/>
            <person name="Xie B."/>
            <person name="Ni P."/>
            <person name="Ren Y."/>
            <person name="Zhu H."/>
            <person name="Li J."/>
            <person name="Lin K."/>
            <person name="Jin W."/>
            <person name="Fei Z."/>
            <person name="Li G."/>
            <person name="Staub J."/>
            <person name="Kilian A."/>
            <person name="van der Vossen E.A."/>
            <person name="Wu Y."/>
            <person name="Guo J."/>
            <person name="He J."/>
            <person name="Jia Z."/>
            <person name="Ren Y."/>
            <person name="Tian G."/>
            <person name="Lu Y."/>
            <person name="Ruan J."/>
            <person name="Qian W."/>
            <person name="Wang M."/>
            <person name="Huang Q."/>
            <person name="Li B."/>
            <person name="Xuan Z."/>
            <person name="Cao J."/>
            <person name="Asan"/>
            <person name="Wu Z."/>
            <person name="Zhang J."/>
            <person name="Cai Q."/>
            <person name="Bai Y."/>
            <person name="Zhao B."/>
            <person name="Han Y."/>
            <person name="Li Y."/>
            <person name="Li X."/>
            <person name="Wang S."/>
            <person name="Shi Q."/>
            <person name="Liu S."/>
            <person name="Cho W.K."/>
            <person name="Kim J.Y."/>
            <person name="Xu Y."/>
            <person name="Heller-Uszynska K."/>
            <person name="Miao H."/>
            <person name="Cheng Z."/>
            <person name="Zhang S."/>
            <person name="Wu J."/>
            <person name="Yang Y."/>
            <person name="Kang H."/>
            <person name="Li M."/>
            <person name="Liang H."/>
            <person name="Ren X."/>
            <person name="Shi Z."/>
            <person name="Wen M."/>
            <person name="Jian M."/>
            <person name="Yang H."/>
            <person name="Zhang G."/>
            <person name="Yang Z."/>
            <person name="Chen R."/>
            <person name="Liu S."/>
            <person name="Li J."/>
            <person name="Ma L."/>
            <person name="Liu H."/>
            <person name="Zhou Y."/>
            <person name="Zhao J."/>
            <person name="Fang X."/>
            <person name="Li G."/>
            <person name="Fang L."/>
            <person name="Li Y."/>
            <person name="Liu D."/>
            <person name="Zheng H."/>
            <person name="Zhang Y."/>
            <person name="Qin N."/>
            <person name="Li Z."/>
            <person name="Yang G."/>
            <person name="Yang S."/>
            <person name="Bolund L."/>
            <person name="Kristiansen K."/>
            <person name="Zheng H."/>
            <person name="Li S."/>
            <person name="Zhang X."/>
            <person name="Yang H."/>
            <person name="Wang J."/>
            <person name="Sun R."/>
            <person name="Zhang B."/>
            <person name="Jiang S."/>
            <person name="Wang J."/>
            <person name="Du Y."/>
            <person name="Li S."/>
        </authorList>
    </citation>
    <scope>NUCLEOTIDE SEQUENCE [LARGE SCALE GENOMIC DNA]</scope>
    <source>
        <strain evidence="7">cv. 9930</strain>
    </source>
</reference>
<dbReference type="InterPro" id="IPR010682">
    <property type="entry name" value="SCRL"/>
</dbReference>
<evidence type="ECO:0000256" key="1">
    <source>
        <dbReference type="ARBA" id="ARBA00004613"/>
    </source>
</evidence>
<organism evidence="6 7">
    <name type="scientific">Cucumis sativus</name>
    <name type="common">Cucumber</name>
    <dbReference type="NCBI Taxonomy" id="3659"/>
    <lineage>
        <taxon>Eukaryota</taxon>
        <taxon>Viridiplantae</taxon>
        <taxon>Streptophyta</taxon>
        <taxon>Embryophyta</taxon>
        <taxon>Tracheophyta</taxon>
        <taxon>Spermatophyta</taxon>
        <taxon>Magnoliopsida</taxon>
        <taxon>eudicotyledons</taxon>
        <taxon>Gunneridae</taxon>
        <taxon>Pentapetalae</taxon>
        <taxon>rosids</taxon>
        <taxon>fabids</taxon>
        <taxon>Cucurbitales</taxon>
        <taxon>Cucurbitaceae</taxon>
        <taxon>Benincaseae</taxon>
        <taxon>Cucumis</taxon>
    </lineage>
</organism>
<name>A0A0A0KSV3_CUCSA</name>
<reference evidence="6 7" key="2">
    <citation type="journal article" date="2009" name="PLoS ONE">
        <title>An integrated genetic and cytogenetic map of the cucumber genome.</title>
        <authorList>
            <person name="Ren Y."/>
            <person name="Zhang Z."/>
            <person name="Liu J."/>
            <person name="Staub J.E."/>
            <person name="Han Y."/>
            <person name="Cheng Z."/>
            <person name="Li X."/>
            <person name="Lu J."/>
            <person name="Miao H."/>
            <person name="Kang H."/>
            <person name="Xie B."/>
            <person name="Gu X."/>
            <person name="Wang X."/>
            <person name="Du Y."/>
            <person name="Jin W."/>
            <person name="Huang S."/>
        </authorList>
    </citation>
    <scope>NUCLEOTIDE SEQUENCE [LARGE SCALE GENOMIC DNA]</scope>
    <source>
        <strain evidence="7">cv. 9930</strain>
    </source>
</reference>
<dbReference type="Gramene" id="KGN52690">
    <property type="protein sequence ID" value="KGN52690"/>
    <property type="gene ID" value="Csa_5G650550"/>
</dbReference>